<dbReference type="Pfam" id="PF01412">
    <property type="entry name" value="ArfGap"/>
    <property type="match status" value="1"/>
</dbReference>
<dbReference type="PANTHER" id="PTHR45686:SF4">
    <property type="entry name" value="ADP-RIBOSYLATION FACTOR GTPASE ACTIVATING PROTEIN 3, ISOFORM H"/>
    <property type="match status" value="1"/>
</dbReference>
<keyword evidence="1" id="KW-0343">GTPase activation</keyword>
<dbReference type="GO" id="GO:0048205">
    <property type="term" value="P:COPI coating of Golgi vesicle"/>
    <property type="evidence" value="ECO:0007669"/>
    <property type="project" value="TreeGrafter"/>
</dbReference>
<gene>
    <name evidence="8" type="ORF">CANINC_002872</name>
</gene>
<evidence type="ECO:0000256" key="2">
    <source>
        <dbReference type="ARBA" id="ARBA00022723"/>
    </source>
</evidence>
<proteinExistence type="predicted"/>
<dbReference type="Gene3D" id="1.10.220.150">
    <property type="entry name" value="Arf GTPase activating protein"/>
    <property type="match status" value="1"/>
</dbReference>
<keyword evidence="9" id="KW-1185">Reference proteome</keyword>
<dbReference type="SUPFAM" id="SSF57863">
    <property type="entry name" value="ArfGap/RecO-like zinc finger"/>
    <property type="match status" value="1"/>
</dbReference>
<dbReference type="PANTHER" id="PTHR45686">
    <property type="entry name" value="ADP-RIBOSYLATION FACTOR GTPASE ACTIVATING PROTEIN 3, ISOFORM H-RELATED"/>
    <property type="match status" value="1"/>
</dbReference>
<evidence type="ECO:0000256" key="4">
    <source>
        <dbReference type="ARBA" id="ARBA00022833"/>
    </source>
</evidence>
<protein>
    <recommendedName>
        <fullName evidence="7">Arf-GAP domain-containing protein</fullName>
    </recommendedName>
</protein>
<dbReference type="OrthoDB" id="983479at2759"/>
<feature type="compositionally biased region" description="Low complexity" evidence="6">
    <location>
        <begin position="211"/>
        <end position="221"/>
    </location>
</feature>
<sequence>MSTEDEFAPSDTVKAIFTRLQKNPANRSCFDCHAKNPTWTSIPFGIFLCLQCSANHRNMGVHITFVKSSVLDLKWTNKQLRNMKCGGNDRFKEFVMKNGGGSILKNEVKKIYDSPVGENYKETLEKRVLNDTKRHENILEWDESDVVYAEDDSASSGNDDFFSKWDKPTNTPSPLSSRPITPLNNSTTSLNKTDSDASNTKKQPVVRRIVNKNTTKSSSLTKKNILGGGALKKANKLNIQKVDDDIDFDAFEEEAKQEEQQIKNLGYNPNEDSDNNTVKSSATVSAPSATAPASIFNQKKSGPLSLGAASTTSAVPAVKKPEVEETRQTFAKLGFGMTANNAADIKSTSGGKKYEEAKYTGDIAKRFGSQKGISSDQFYGTGNYDESKAQEARNKLQAFSNSQSISSSDYYGEDDVQQFRHNSSGGNIEQQVYEFAEKYMGDDINVLKNALEDGAEKLGGYLRDVLR</sequence>
<comment type="caution">
    <text evidence="8">The sequence shown here is derived from an EMBL/GenBank/DDBJ whole genome shotgun (WGS) entry which is preliminary data.</text>
</comment>
<evidence type="ECO:0000313" key="8">
    <source>
        <dbReference type="EMBL" id="TID25572.1"/>
    </source>
</evidence>
<dbReference type="CDD" id="cd08831">
    <property type="entry name" value="ArfGap_ArfGap2_3_like"/>
    <property type="match status" value="1"/>
</dbReference>
<dbReference type="InterPro" id="IPR037278">
    <property type="entry name" value="ARFGAP/RecO"/>
</dbReference>
<dbReference type="PRINTS" id="PR00405">
    <property type="entry name" value="REVINTRACTNG"/>
</dbReference>
<evidence type="ECO:0000313" key="9">
    <source>
        <dbReference type="Proteomes" id="UP000307173"/>
    </source>
</evidence>
<accession>A0A4T0X1B5</accession>
<evidence type="ECO:0000256" key="1">
    <source>
        <dbReference type="ARBA" id="ARBA00022468"/>
    </source>
</evidence>
<evidence type="ECO:0000259" key="7">
    <source>
        <dbReference type="PROSITE" id="PS50115"/>
    </source>
</evidence>
<name>A0A4T0X1B5_9ASCO</name>
<reference evidence="8 9" key="1">
    <citation type="journal article" date="2019" name="Front. Genet.">
        <title>Whole-Genome Sequencing of the Opportunistic Yeast Pathogen Candida inconspicua Uncovers Its Hybrid Origin.</title>
        <authorList>
            <person name="Mixao V."/>
            <person name="Hansen A.P."/>
            <person name="Saus E."/>
            <person name="Boekhout T."/>
            <person name="Lass-Florl C."/>
            <person name="Gabaldon T."/>
        </authorList>
    </citation>
    <scope>NUCLEOTIDE SEQUENCE [LARGE SCALE GENOMIC DNA]</scope>
    <source>
        <strain evidence="8 9">CBS 180</strain>
    </source>
</reference>
<evidence type="ECO:0000256" key="5">
    <source>
        <dbReference type="PROSITE-ProRule" id="PRU00288"/>
    </source>
</evidence>
<dbReference type="STRING" id="52247.A0A4T0X1B5"/>
<dbReference type="GO" id="GO:0005096">
    <property type="term" value="F:GTPase activator activity"/>
    <property type="evidence" value="ECO:0007669"/>
    <property type="project" value="UniProtKB-KW"/>
</dbReference>
<dbReference type="InterPro" id="IPR001164">
    <property type="entry name" value="ArfGAP_dom"/>
</dbReference>
<dbReference type="Proteomes" id="UP000307173">
    <property type="component" value="Unassembled WGS sequence"/>
</dbReference>
<feature type="region of interest" description="Disordered" evidence="6">
    <location>
        <begin position="151"/>
        <end position="221"/>
    </location>
</feature>
<feature type="compositionally biased region" description="Polar residues" evidence="6">
    <location>
        <begin position="168"/>
        <end position="202"/>
    </location>
</feature>
<organism evidence="8 9">
    <name type="scientific">Pichia inconspicua</name>
    <dbReference type="NCBI Taxonomy" id="52247"/>
    <lineage>
        <taxon>Eukaryota</taxon>
        <taxon>Fungi</taxon>
        <taxon>Dikarya</taxon>
        <taxon>Ascomycota</taxon>
        <taxon>Saccharomycotina</taxon>
        <taxon>Pichiomycetes</taxon>
        <taxon>Pichiales</taxon>
        <taxon>Pichiaceae</taxon>
        <taxon>Pichia</taxon>
    </lineage>
</organism>
<keyword evidence="2" id="KW-0479">Metal-binding</keyword>
<keyword evidence="3 5" id="KW-0863">Zinc-finger</keyword>
<dbReference type="GO" id="GO:0008270">
    <property type="term" value="F:zinc ion binding"/>
    <property type="evidence" value="ECO:0007669"/>
    <property type="project" value="UniProtKB-KW"/>
</dbReference>
<dbReference type="SMART" id="SM00105">
    <property type="entry name" value="ArfGap"/>
    <property type="match status" value="1"/>
</dbReference>
<dbReference type="AlphaFoldDB" id="A0A4T0X1B5"/>
<dbReference type="GO" id="GO:0000139">
    <property type="term" value="C:Golgi membrane"/>
    <property type="evidence" value="ECO:0007669"/>
    <property type="project" value="GOC"/>
</dbReference>
<dbReference type="InterPro" id="IPR038508">
    <property type="entry name" value="ArfGAP_dom_sf"/>
</dbReference>
<dbReference type="EMBL" id="SELW01000475">
    <property type="protein sequence ID" value="TID25572.1"/>
    <property type="molecule type" value="Genomic_DNA"/>
</dbReference>
<feature type="domain" description="Arf-GAP" evidence="7">
    <location>
        <begin position="14"/>
        <end position="122"/>
    </location>
</feature>
<evidence type="ECO:0000256" key="6">
    <source>
        <dbReference type="SAM" id="MobiDB-lite"/>
    </source>
</evidence>
<evidence type="ECO:0000256" key="3">
    <source>
        <dbReference type="ARBA" id="ARBA00022771"/>
    </source>
</evidence>
<dbReference type="PROSITE" id="PS50115">
    <property type="entry name" value="ARFGAP"/>
    <property type="match status" value="1"/>
</dbReference>
<keyword evidence="4" id="KW-0862">Zinc</keyword>